<dbReference type="Proteomes" id="UP001408789">
    <property type="component" value="Unassembled WGS sequence"/>
</dbReference>
<dbReference type="GO" id="GO:0003723">
    <property type="term" value="F:RNA binding"/>
    <property type="evidence" value="ECO:0007669"/>
    <property type="project" value="InterPro"/>
</dbReference>
<dbReference type="InterPro" id="IPR012677">
    <property type="entry name" value="Nucleotide-bd_a/b_plait_sf"/>
</dbReference>
<name>A0AAP0GTS9_9ASTR</name>
<gene>
    <name evidence="3" type="ORF">SSX86_016913</name>
</gene>
<dbReference type="AlphaFoldDB" id="A0AAP0GTS9"/>
<dbReference type="SUPFAM" id="SSF54928">
    <property type="entry name" value="RNA-binding domain, RBD"/>
    <property type="match status" value="1"/>
</dbReference>
<dbReference type="InterPro" id="IPR000504">
    <property type="entry name" value="RRM_dom"/>
</dbReference>
<feature type="domain" description="RRM" evidence="2">
    <location>
        <begin position="43"/>
        <end position="91"/>
    </location>
</feature>
<evidence type="ECO:0000313" key="4">
    <source>
        <dbReference type="Proteomes" id="UP001408789"/>
    </source>
</evidence>
<dbReference type="Gene3D" id="3.30.70.330">
    <property type="match status" value="1"/>
</dbReference>
<dbReference type="EMBL" id="JBCNJP010000018">
    <property type="protein sequence ID" value="KAK9063043.1"/>
    <property type="molecule type" value="Genomic_DNA"/>
</dbReference>
<accession>A0AAP0GTS9</accession>
<proteinExistence type="predicted"/>
<evidence type="ECO:0000259" key="2">
    <source>
        <dbReference type="Pfam" id="PF00076"/>
    </source>
</evidence>
<feature type="region of interest" description="Disordered" evidence="1">
    <location>
        <begin position="460"/>
        <end position="511"/>
    </location>
</feature>
<feature type="region of interest" description="Disordered" evidence="1">
    <location>
        <begin position="434"/>
        <end position="453"/>
    </location>
</feature>
<protein>
    <recommendedName>
        <fullName evidence="2">RRM domain-containing protein</fullName>
    </recommendedName>
</protein>
<dbReference type="Pfam" id="PF00076">
    <property type="entry name" value="RRM_1"/>
    <property type="match status" value="1"/>
</dbReference>
<dbReference type="PANTHER" id="PTHR34427">
    <property type="entry name" value="DUF4283 DOMAIN PROTEIN"/>
    <property type="match status" value="1"/>
</dbReference>
<keyword evidence="4" id="KW-1185">Reference proteome</keyword>
<sequence length="511" mass="57537">MEDRRSRDEEDGGKWQVISRRKKGGRIGERRKWVWPDSVVSYYISNLPEDCTKAQLRKECAHFGRVVDTFISNRKGRGGYRFGFVKFDGVRDKWMLEKVLGKIKMGNQVLSANVEKFDRNKNPIILKKDTPQVELNVRGPNVWSRLSAEGSRRKEEVYPTDRPIRKSYAAVASGLVESRKVVINDIGYSITREWMGISLVGKVADFDKLNQLHKILVEEGFSDTQIRYVGGLQILLTFRCGEEAEFFKKAMTPRLDLFSDLRSWEGQLPNREQLVWLKIVGIPPHLWDSRAFDQIGEKFGEVVVSSAEDEYDVNLAWKMVGILCSPFDKIDGHILVEWGREVHKCRISEVVDEWLPEFAWEQAGVARVPATPTVQSTVERVEEEKSTQALTSNEGVRIDVMDPLLADMRSPEEDVGVCQEDHVGPVDVDVTRESTVNPKGIKDGGPVGGNVDSILKKVGLSPLSSNSKEAQTPFRPTTSRPKNGDPLRSGPVLRSHSKKSSSQGAINCNKG</sequence>
<dbReference type="CDD" id="cd00590">
    <property type="entry name" value="RRM_SF"/>
    <property type="match status" value="1"/>
</dbReference>
<feature type="compositionally biased region" description="Polar residues" evidence="1">
    <location>
        <begin position="500"/>
        <end position="511"/>
    </location>
</feature>
<feature type="compositionally biased region" description="Polar residues" evidence="1">
    <location>
        <begin position="462"/>
        <end position="481"/>
    </location>
</feature>
<evidence type="ECO:0000256" key="1">
    <source>
        <dbReference type="SAM" id="MobiDB-lite"/>
    </source>
</evidence>
<reference evidence="3 4" key="1">
    <citation type="submission" date="2024-04" db="EMBL/GenBank/DDBJ databases">
        <title>The reference genome of an endangered Asteraceae, Deinandra increscens subsp. villosa, native to the Central Coast of California.</title>
        <authorList>
            <person name="Guilliams M."/>
            <person name="Hasenstab-Lehman K."/>
            <person name="Meyer R."/>
            <person name="Mcevoy S."/>
        </authorList>
    </citation>
    <scope>NUCLEOTIDE SEQUENCE [LARGE SCALE GENOMIC DNA]</scope>
    <source>
        <tissue evidence="3">Leaf</tissue>
    </source>
</reference>
<dbReference type="InterPro" id="IPR035979">
    <property type="entry name" value="RBD_domain_sf"/>
</dbReference>
<comment type="caution">
    <text evidence="3">The sequence shown here is derived from an EMBL/GenBank/DDBJ whole genome shotgun (WGS) entry which is preliminary data.</text>
</comment>
<dbReference type="PANTHER" id="PTHR34427:SF5">
    <property type="entry name" value="DUF4283 DOMAIN-CONTAINING PROTEIN"/>
    <property type="match status" value="1"/>
</dbReference>
<evidence type="ECO:0000313" key="3">
    <source>
        <dbReference type="EMBL" id="KAK9063043.1"/>
    </source>
</evidence>
<organism evidence="3 4">
    <name type="scientific">Deinandra increscens subsp. villosa</name>
    <dbReference type="NCBI Taxonomy" id="3103831"/>
    <lineage>
        <taxon>Eukaryota</taxon>
        <taxon>Viridiplantae</taxon>
        <taxon>Streptophyta</taxon>
        <taxon>Embryophyta</taxon>
        <taxon>Tracheophyta</taxon>
        <taxon>Spermatophyta</taxon>
        <taxon>Magnoliopsida</taxon>
        <taxon>eudicotyledons</taxon>
        <taxon>Gunneridae</taxon>
        <taxon>Pentapetalae</taxon>
        <taxon>asterids</taxon>
        <taxon>campanulids</taxon>
        <taxon>Asterales</taxon>
        <taxon>Asteraceae</taxon>
        <taxon>Asteroideae</taxon>
        <taxon>Heliantheae alliance</taxon>
        <taxon>Madieae</taxon>
        <taxon>Madiinae</taxon>
        <taxon>Deinandra</taxon>
    </lineage>
</organism>